<dbReference type="OrthoDB" id="6067423at2759"/>
<dbReference type="EMBL" id="CACVKT020006919">
    <property type="protein sequence ID" value="CAC5404187.1"/>
    <property type="molecule type" value="Genomic_DNA"/>
</dbReference>
<proteinExistence type="predicted"/>
<keyword evidence="3" id="KW-1185">Reference proteome</keyword>
<dbReference type="Proteomes" id="UP000507470">
    <property type="component" value="Unassembled WGS sequence"/>
</dbReference>
<sequence length="186" mass="21410">MPWTLKCLPILSKIIEKVSCRIQTFLTLYLSALLFVIAVSTNEWFLCGTKVKTGIWSICLFQPTSNHWKCDSFKSDFAVAVQAFSMMCIFGYVLTVVFLVIFIKCPTSTSTMFSLTLSLCLLCLSIEFIYVMVLWFSTDLCCHDNCISRSSLQRDKKNNQWRHRWCEPPPVSQMGSEPQHVNTMLF</sequence>
<keyword evidence="1" id="KW-0472">Membrane</keyword>
<keyword evidence="1" id="KW-1133">Transmembrane helix</keyword>
<evidence type="ECO:0000313" key="3">
    <source>
        <dbReference type="Proteomes" id="UP000507470"/>
    </source>
</evidence>
<keyword evidence="1" id="KW-0812">Transmembrane</keyword>
<feature type="transmembrane region" description="Helical" evidence="1">
    <location>
        <begin position="115"/>
        <end position="136"/>
    </location>
</feature>
<evidence type="ECO:0000313" key="2">
    <source>
        <dbReference type="EMBL" id="CAC5404187.1"/>
    </source>
</evidence>
<dbReference type="AlphaFoldDB" id="A0A6J8D991"/>
<reference evidence="2 3" key="1">
    <citation type="submission" date="2020-06" db="EMBL/GenBank/DDBJ databases">
        <authorList>
            <person name="Li R."/>
            <person name="Bekaert M."/>
        </authorList>
    </citation>
    <scope>NUCLEOTIDE SEQUENCE [LARGE SCALE GENOMIC DNA]</scope>
    <source>
        <strain evidence="3">wild</strain>
    </source>
</reference>
<feature type="transmembrane region" description="Helical" evidence="1">
    <location>
        <begin position="77"/>
        <end position="103"/>
    </location>
</feature>
<name>A0A6J8D991_MYTCO</name>
<feature type="transmembrane region" description="Helical" evidence="1">
    <location>
        <begin position="20"/>
        <end position="39"/>
    </location>
</feature>
<gene>
    <name evidence="2" type="ORF">MCOR_37999</name>
</gene>
<protein>
    <submittedName>
        <fullName evidence="2">Uncharacterized protein</fullName>
    </submittedName>
</protein>
<accession>A0A6J8D991</accession>
<organism evidence="2 3">
    <name type="scientific">Mytilus coruscus</name>
    <name type="common">Sea mussel</name>
    <dbReference type="NCBI Taxonomy" id="42192"/>
    <lineage>
        <taxon>Eukaryota</taxon>
        <taxon>Metazoa</taxon>
        <taxon>Spiralia</taxon>
        <taxon>Lophotrochozoa</taxon>
        <taxon>Mollusca</taxon>
        <taxon>Bivalvia</taxon>
        <taxon>Autobranchia</taxon>
        <taxon>Pteriomorphia</taxon>
        <taxon>Mytilida</taxon>
        <taxon>Mytiloidea</taxon>
        <taxon>Mytilidae</taxon>
        <taxon>Mytilinae</taxon>
        <taxon>Mytilus</taxon>
    </lineage>
</organism>
<evidence type="ECO:0000256" key="1">
    <source>
        <dbReference type="SAM" id="Phobius"/>
    </source>
</evidence>